<proteinExistence type="predicted"/>
<dbReference type="EMBL" id="ML143389">
    <property type="protein sequence ID" value="TBU34023.1"/>
    <property type="molecule type" value="Genomic_DNA"/>
</dbReference>
<dbReference type="OrthoDB" id="2753940at2759"/>
<reference evidence="1" key="1">
    <citation type="submission" date="2019-01" db="EMBL/GenBank/DDBJ databases">
        <title>Draft genome sequences of three monokaryotic isolates of the white-rot basidiomycete fungus Dichomitus squalens.</title>
        <authorList>
            <consortium name="DOE Joint Genome Institute"/>
            <person name="Lopez S.C."/>
            <person name="Andreopoulos B."/>
            <person name="Pangilinan J."/>
            <person name="Lipzen A."/>
            <person name="Riley R."/>
            <person name="Ahrendt S."/>
            <person name="Ng V."/>
            <person name="Barry K."/>
            <person name="Daum C."/>
            <person name="Grigoriev I.V."/>
            <person name="Hilden K.S."/>
            <person name="Makela M.R."/>
            <person name="de Vries R.P."/>
        </authorList>
    </citation>
    <scope>NUCLEOTIDE SEQUENCE [LARGE SCALE GENOMIC DNA]</scope>
    <source>
        <strain evidence="1">OM18370.1</strain>
    </source>
</reference>
<dbReference type="Proteomes" id="UP000292957">
    <property type="component" value="Unassembled WGS sequence"/>
</dbReference>
<dbReference type="AlphaFoldDB" id="A0A4V2K1T3"/>
<evidence type="ECO:0000313" key="1">
    <source>
        <dbReference type="EMBL" id="TBU34023.1"/>
    </source>
</evidence>
<name>A0A4V2K1T3_9APHY</name>
<protein>
    <submittedName>
        <fullName evidence="1">Uncharacterized protein</fullName>
    </submittedName>
</protein>
<gene>
    <name evidence="1" type="ORF">BD311DRAFT_802436</name>
</gene>
<accession>A0A4V2K1T3</accession>
<organism evidence="1">
    <name type="scientific">Dichomitus squalens</name>
    <dbReference type="NCBI Taxonomy" id="114155"/>
    <lineage>
        <taxon>Eukaryota</taxon>
        <taxon>Fungi</taxon>
        <taxon>Dikarya</taxon>
        <taxon>Basidiomycota</taxon>
        <taxon>Agaricomycotina</taxon>
        <taxon>Agaricomycetes</taxon>
        <taxon>Polyporales</taxon>
        <taxon>Polyporaceae</taxon>
        <taxon>Dichomitus</taxon>
    </lineage>
</organism>
<sequence length="200" mass="22077">MTNILSFTAKLPILEPPTISVSETSSTLEAFLNLKLCYQLSLVPSYEPLGTRSPSPLSPHTVYAFAERAGFDASRSEPSTIPAPSCAPPASALPGSPNCSCVSFWLELLRSTRYSDSHSHLRVLLMKVPDQLLSSNLPVMNTQRMAKLFATFGVKDMLYSRVLSRMSSGNEWLHELRNKGDSSESNMRVIVEMLHDVAEE</sequence>